<comment type="caution">
    <text evidence="2">The sequence shown here is derived from an EMBL/GenBank/DDBJ whole genome shotgun (WGS) entry which is preliminary data.</text>
</comment>
<protein>
    <recommendedName>
        <fullName evidence="4">Flippase-like domain-containing protein</fullName>
    </recommendedName>
</protein>
<keyword evidence="1" id="KW-1133">Transmembrane helix</keyword>
<sequence>MYQSDAGAAPSSLGPETLPALPRSERGWTWWVGSAITLAVLIAALVQLAQVDFARMVAIVPAGIGFWAVYALSYFAGPLGDFIIFRRLWQIPASGFLALLRKLIGNELITGYVGDLYFYTWARQRTGMTSAPFGAIKDVAILSAMAANIVTLILMVMAYPLLDTLHLGIDSSAFTWSVVLMLVISSGVLLFRKILFSLPARDLWHVTAVQMLRVVATLVLTGWCWHLALPAESWKLWVLLSAMRMLLSRLPFLPNKDVVFAALAVFMIGQDAAVGTLMAMMASLLLVTHLGLGLLLMGSEAAGWRKK</sequence>
<keyword evidence="3" id="KW-1185">Reference proteome</keyword>
<proteinExistence type="predicted"/>
<accession>A0A255YJD5</accession>
<feature type="transmembrane region" description="Helical" evidence="1">
    <location>
        <begin position="173"/>
        <end position="191"/>
    </location>
</feature>
<keyword evidence="1" id="KW-0472">Membrane</keyword>
<feature type="transmembrane region" description="Helical" evidence="1">
    <location>
        <begin position="28"/>
        <end position="49"/>
    </location>
</feature>
<feature type="transmembrane region" description="Helical" evidence="1">
    <location>
        <begin position="139"/>
        <end position="161"/>
    </location>
</feature>
<organism evidence="2 3">
    <name type="scientific">Sandarakinorhabdus cyanobacteriorum</name>
    <dbReference type="NCBI Taxonomy" id="1981098"/>
    <lineage>
        <taxon>Bacteria</taxon>
        <taxon>Pseudomonadati</taxon>
        <taxon>Pseudomonadota</taxon>
        <taxon>Alphaproteobacteria</taxon>
        <taxon>Sphingomonadales</taxon>
        <taxon>Sphingosinicellaceae</taxon>
        <taxon>Sandarakinorhabdus</taxon>
    </lineage>
</organism>
<feature type="transmembrane region" description="Helical" evidence="1">
    <location>
        <begin position="96"/>
        <end position="118"/>
    </location>
</feature>
<feature type="transmembrane region" description="Helical" evidence="1">
    <location>
        <begin position="56"/>
        <end position="76"/>
    </location>
</feature>
<gene>
    <name evidence="2" type="ORF">CHU93_07735</name>
</gene>
<dbReference type="Proteomes" id="UP000216991">
    <property type="component" value="Unassembled WGS sequence"/>
</dbReference>
<evidence type="ECO:0000313" key="3">
    <source>
        <dbReference type="Proteomes" id="UP000216991"/>
    </source>
</evidence>
<feature type="transmembrane region" description="Helical" evidence="1">
    <location>
        <begin position="203"/>
        <end position="228"/>
    </location>
</feature>
<name>A0A255YJD5_9SPHN</name>
<dbReference type="OrthoDB" id="7184927at2"/>
<evidence type="ECO:0000313" key="2">
    <source>
        <dbReference type="EMBL" id="OYQ29382.1"/>
    </source>
</evidence>
<dbReference type="AlphaFoldDB" id="A0A255YJD5"/>
<dbReference type="RefSeq" id="WP_094473523.1">
    <property type="nucleotide sequence ID" value="NZ_NOXT01000105.1"/>
</dbReference>
<dbReference type="EMBL" id="NOXT01000105">
    <property type="protein sequence ID" value="OYQ29382.1"/>
    <property type="molecule type" value="Genomic_DNA"/>
</dbReference>
<reference evidence="2 3" key="1">
    <citation type="submission" date="2017-07" db="EMBL/GenBank/DDBJ databases">
        <title>Sandarakinorhabdus cyanobacteriorum sp. nov., a novel bacterium isolated from cyanobacterial aggregates in a eutrophic lake.</title>
        <authorList>
            <person name="Cai H."/>
        </authorList>
    </citation>
    <scope>NUCLEOTIDE SEQUENCE [LARGE SCALE GENOMIC DNA]</scope>
    <source>
        <strain evidence="2 3">TH057</strain>
    </source>
</reference>
<evidence type="ECO:0000256" key="1">
    <source>
        <dbReference type="SAM" id="Phobius"/>
    </source>
</evidence>
<evidence type="ECO:0008006" key="4">
    <source>
        <dbReference type="Google" id="ProtNLM"/>
    </source>
</evidence>
<keyword evidence="1" id="KW-0812">Transmembrane</keyword>